<accession>A0AAE8MV13</accession>
<protein>
    <submittedName>
        <fullName evidence="1">Uncharacterized protein</fullName>
    </submittedName>
</protein>
<reference evidence="1" key="1">
    <citation type="submission" date="2018-03" db="EMBL/GenBank/DDBJ databases">
        <authorList>
            <person name="Guldener U."/>
        </authorList>
    </citation>
    <scope>NUCLEOTIDE SEQUENCE</scope>
</reference>
<keyword evidence="2" id="KW-1185">Reference proteome</keyword>
<organism evidence="1 2">
    <name type="scientific">Cephalotrichum gorgonifer</name>
    <dbReference type="NCBI Taxonomy" id="2041049"/>
    <lineage>
        <taxon>Eukaryota</taxon>
        <taxon>Fungi</taxon>
        <taxon>Dikarya</taxon>
        <taxon>Ascomycota</taxon>
        <taxon>Pezizomycotina</taxon>
        <taxon>Sordariomycetes</taxon>
        <taxon>Hypocreomycetidae</taxon>
        <taxon>Microascales</taxon>
        <taxon>Microascaceae</taxon>
        <taxon>Cephalotrichum</taxon>
    </lineage>
</organism>
<dbReference type="EMBL" id="ONZQ02000004">
    <property type="protein sequence ID" value="SPO00647.1"/>
    <property type="molecule type" value="Genomic_DNA"/>
</dbReference>
<comment type="caution">
    <text evidence="1">The sequence shown here is derived from an EMBL/GenBank/DDBJ whole genome shotgun (WGS) entry which is preliminary data.</text>
</comment>
<proteinExistence type="predicted"/>
<gene>
    <name evidence="1" type="ORF">DNG_03396</name>
</gene>
<name>A0AAE8MV13_9PEZI</name>
<dbReference type="Proteomes" id="UP001187682">
    <property type="component" value="Unassembled WGS sequence"/>
</dbReference>
<dbReference type="AlphaFoldDB" id="A0AAE8MV13"/>
<evidence type="ECO:0000313" key="2">
    <source>
        <dbReference type="Proteomes" id="UP001187682"/>
    </source>
</evidence>
<sequence length="45" mass="5099">MPREAMVTRPVWEDVVIICNVQITGLFAEKNTCGYVLQVWSVAQC</sequence>
<evidence type="ECO:0000313" key="1">
    <source>
        <dbReference type="EMBL" id="SPO00647.1"/>
    </source>
</evidence>